<keyword evidence="1" id="KW-0812">Transmembrane</keyword>
<dbReference type="InterPro" id="IPR016047">
    <property type="entry name" value="M23ase_b-sheet_dom"/>
</dbReference>
<dbReference type="PANTHER" id="PTHR21666:SF270">
    <property type="entry name" value="MUREIN HYDROLASE ACTIVATOR ENVC"/>
    <property type="match status" value="1"/>
</dbReference>
<dbReference type="Pfam" id="PF01551">
    <property type="entry name" value="Peptidase_M23"/>
    <property type="match status" value="1"/>
</dbReference>
<dbReference type="CDD" id="cd16891">
    <property type="entry name" value="CwlT-like"/>
    <property type="match status" value="1"/>
</dbReference>
<dbReference type="GO" id="GO:0004222">
    <property type="term" value="F:metalloendopeptidase activity"/>
    <property type="evidence" value="ECO:0007669"/>
    <property type="project" value="TreeGrafter"/>
</dbReference>
<dbReference type="AlphaFoldDB" id="A0A1M6V196"/>
<dbReference type="OrthoDB" id="3186156at2"/>
<dbReference type="InterPro" id="IPR047194">
    <property type="entry name" value="CwlT-like_lysozyme"/>
</dbReference>
<sequence>MQKQNAVQAVSILKAFKYGKGGPFAAAEVLWDQKENIGKGLAGLGFLLLLPILFLCMLPSFLFGGFGSMEALNSQTAIMQNLQSYQSAVWTAVDHAHESILTQIQSEIDGLGEDETAVISDDFHYVSANAMLILCQYSVWKGTEDISTEEVMSLIQNHADALFTYDVSTSTSDGITTYTYTVQYAGDDYFADEIFRLNEREKQKALDYASNLQIFLYGSMMGAVSAQVSAEVLAYSDLIKKYAEQYGIPQFFDVICAVMMAESGGRVPDVMQASECPYNTKYPKKPNGITDPEYSIEVGVHYLADCLQGAGCSSPSQMDELSLALQGYNYGNGYIGWALENYGGYSEANALEFSKLMQQKLGWSSYGNPKYVAAVMKYLVFTGGGVWGSPFIGKNWNAAVSSEFGYRVDPLNGSQAFHEGLDIAYPTGTPINAVSGGVVTSVVFSETGYGHHIRVDCGNGVQVLYAHCSDIFVTKGQSIAAGQVIAEVGATGRVTGAHLHLGVLVNGEEVNPREYISQ</sequence>
<evidence type="ECO:0000259" key="3">
    <source>
        <dbReference type="Pfam" id="PF13702"/>
    </source>
</evidence>
<keyword evidence="1" id="KW-0472">Membrane</keyword>
<dbReference type="Gene3D" id="1.10.530.10">
    <property type="match status" value="1"/>
</dbReference>
<dbReference type="InterPro" id="IPR023346">
    <property type="entry name" value="Lysozyme-like_dom_sf"/>
</dbReference>
<dbReference type="PANTHER" id="PTHR21666">
    <property type="entry name" value="PEPTIDASE-RELATED"/>
    <property type="match status" value="1"/>
</dbReference>
<dbReference type="RefSeq" id="WP_072851910.1">
    <property type="nucleotide sequence ID" value="NZ_FRAH01000043.1"/>
</dbReference>
<feature type="domain" description="CwlT-like lysozyme" evidence="3">
    <location>
        <begin position="230"/>
        <end position="367"/>
    </location>
</feature>
<accession>A0A1M6V196</accession>
<organism evidence="4 5">
    <name type="scientific">Anaerotignum lactatifermentans DSM 14214</name>
    <dbReference type="NCBI Taxonomy" id="1121323"/>
    <lineage>
        <taxon>Bacteria</taxon>
        <taxon>Bacillati</taxon>
        <taxon>Bacillota</taxon>
        <taxon>Clostridia</taxon>
        <taxon>Lachnospirales</taxon>
        <taxon>Anaerotignaceae</taxon>
        <taxon>Anaerotignum</taxon>
    </lineage>
</organism>
<dbReference type="InterPro" id="IPR050570">
    <property type="entry name" value="Cell_wall_metabolism_enzyme"/>
</dbReference>
<evidence type="ECO:0000259" key="2">
    <source>
        <dbReference type="Pfam" id="PF01551"/>
    </source>
</evidence>
<dbReference type="Pfam" id="PF13702">
    <property type="entry name" value="Lysozyme_like"/>
    <property type="match status" value="1"/>
</dbReference>
<evidence type="ECO:0000256" key="1">
    <source>
        <dbReference type="SAM" id="Phobius"/>
    </source>
</evidence>
<protein>
    <submittedName>
        <fullName evidence="4">Peptidase family M23</fullName>
    </submittedName>
</protein>
<reference evidence="4 5" key="1">
    <citation type="submission" date="2016-11" db="EMBL/GenBank/DDBJ databases">
        <authorList>
            <person name="Jaros S."/>
            <person name="Januszkiewicz K."/>
            <person name="Wedrychowicz H."/>
        </authorList>
    </citation>
    <scope>NUCLEOTIDE SEQUENCE [LARGE SCALE GENOMIC DNA]</scope>
    <source>
        <strain evidence="4 5">DSM 14214</strain>
    </source>
</reference>
<proteinExistence type="predicted"/>
<dbReference type="CDD" id="cd12797">
    <property type="entry name" value="M23_peptidase"/>
    <property type="match status" value="1"/>
</dbReference>
<keyword evidence="1" id="KW-1133">Transmembrane helix</keyword>
<dbReference type="SUPFAM" id="SSF53955">
    <property type="entry name" value="Lysozyme-like"/>
    <property type="match status" value="1"/>
</dbReference>
<feature type="transmembrane region" description="Helical" evidence="1">
    <location>
        <begin position="41"/>
        <end position="66"/>
    </location>
</feature>
<dbReference type="Proteomes" id="UP000183975">
    <property type="component" value="Unassembled WGS sequence"/>
</dbReference>
<dbReference type="EMBL" id="FRAH01000043">
    <property type="protein sequence ID" value="SHK75161.1"/>
    <property type="molecule type" value="Genomic_DNA"/>
</dbReference>
<dbReference type="InterPro" id="IPR011055">
    <property type="entry name" value="Dup_hybrid_motif"/>
</dbReference>
<evidence type="ECO:0000313" key="5">
    <source>
        <dbReference type="Proteomes" id="UP000183975"/>
    </source>
</evidence>
<evidence type="ECO:0000313" key="4">
    <source>
        <dbReference type="EMBL" id="SHK75161.1"/>
    </source>
</evidence>
<gene>
    <name evidence="4" type="ORF">SAMN02745138_02286</name>
</gene>
<feature type="domain" description="M23ase beta-sheet core" evidence="2">
    <location>
        <begin position="417"/>
        <end position="512"/>
    </location>
</feature>
<dbReference type="SUPFAM" id="SSF51261">
    <property type="entry name" value="Duplicated hybrid motif"/>
    <property type="match status" value="1"/>
</dbReference>
<name>A0A1M6V196_9FIRM</name>
<keyword evidence="5" id="KW-1185">Reference proteome</keyword>
<dbReference type="Gene3D" id="2.70.70.10">
    <property type="entry name" value="Glucose Permease (Domain IIA)"/>
    <property type="match status" value="1"/>
</dbReference>